<organism evidence="2 3">
    <name type="scientific">Butyricimonas virosa</name>
    <dbReference type="NCBI Taxonomy" id="544645"/>
    <lineage>
        <taxon>Bacteria</taxon>
        <taxon>Pseudomonadati</taxon>
        <taxon>Bacteroidota</taxon>
        <taxon>Bacteroidia</taxon>
        <taxon>Bacteroidales</taxon>
        <taxon>Odoribacteraceae</taxon>
        <taxon>Butyricimonas</taxon>
    </lineage>
</organism>
<dbReference type="SUPFAM" id="SSF89550">
    <property type="entry name" value="PHP domain-like"/>
    <property type="match status" value="1"/>
</dbReference>
<evidence type="ECO:0008006" key="4">
    <source>
        <dbReference type="Google" id="ProtNLM"/>
    </source>
</evidence>
<evidence type="ECO:0000313" key="2">
    <source>
        <dbReference type="EMBL" id="RHM44018.1"/>
    </source>
</evidence>
<dbReference type="PANTHER" id="PTHR42924">
    <property type="entry name" value="EXONUCLEASE"/>
    <property type="match status" value="1"/>
</dbReference>
<dbReference type="GO" id="GO:0004534">
    <property type="term" value="F:5'-3' RNA exonuclease activity"/>
    <property type="evidence" value="ECO:0007669"/>
    <property type="project" value="TreeGrafter"/>
</dbReference>
<reference evidence="2 3" key="1">
    <citation type="submission" date="2018-08" db="EMBL/GenBank/DDBJ databases">
        <title>A genome reference for cultivated species of the human gut microbiota.</title>
        <authorList>
            <person name="Zou Y."/>
            <person name="Xue W."/>
            <person name="Luo G."/>
        </authorList>
    </citation>
    <scope>NUCLEOTIDE SEQUENCE [LARGE SCALE GENOMIC DNA]</scope>
    <source>
        <strain evidence="2 3">AF34-33</strain>
    </source>
</reference>
<feature type="signal peptide" evidence="1">
    <location>
        <begin position="1"/>
        <end position="19"/>
    </location>
</feature>
<name>A0A415QJZ0_9BACT</name>
<evidence type="ECO:0000313" key="3">
    <source>
        <dbReference type="Proteomes" id="UP000286038"/>
    </source>
</evidence>
<dbReference type="InterPro" id="IPR052018">
    <property type="entry name" value="PHP_domain"/>
</dbReference>
<dbReference type="EMBL" id="QRPV01000007">
    <property type="protein sequence ID" value="RHM44018.1"/>
    <property type="molecule type" value="Genomic_DNA"/>
</dbReference>
<evidence type="ECO:0000256" key="1">
    <source>
        <dbReference type="SAM" id="SignalP"/>
    </source>
</evidence>
<feature type="chain" id="PRO_5019421704" description="Histidinol-phosphatase" evidence="1">
    <location>
        <begin position="20"/>
        <end position="375"/>
    </location>
</feature>
<protein>
    <recommendedName>
        <fullName evidence="4">Histidinol-phosphatase</fullName>
    </recommendedName>
</protein>
<proteinExistence type="predicted"/>
<gene>
    <name evidence="2" type="ORF">DWZ68_08305</name>
</gene>
<dbReference type="Gene3D" id="3.20.20.140">
    <property type="entry name" value="Metal-dependent hydrolases"/>
    <property type="match status" value="1"/>
</dbReference>
<dbReference type="Proteomes" id="UP000286038">
    <property type="component" value="Unassembled WGS sequence"/>
</dbReference>
<comment type="caution">
    <text evidence="2">The sequence shown here is derived from an EMBL/GenBank/DDBJ whole genome shotgun (WGS) entry which is preliminary data.</text>
</comment>
<dbReference type="InterPro" id="IPR016195">
    <property type="entry name" value="Pol/histidinol_Pase-like"/>
</dbReference>
<accession>A0A415QJZ0</accession>
<dbReference type="GO" id="GO:0035312">
    <property type="term" value="F:5'-3' DNA exonuclease activity"/>
    <property type="evidence" value="ECO:0007669"/>
    <property type="project" value="TreeGrafter"/>
</dbReference>
<sequence>MKALLVLPILLCVCLCVQGQLRKQQFSFPNAGEYMVLKADFHQHTVFSDGQVWPTVRVVEAYEEDLDIIALSEHIEYRPHLNEFISHDHNHSFDLAQEEAKRYGVLLIRSAEVTRAMAPGHLNVIDIKDANPLEKFVNKQDSRDASTVIETLEEARRQGGFIFWNHTAYPSKDNKSHWYPIHETLKNKGLMMGIEIVNGERYEPIAFQWCLDYNLTILANTDVHTTMAQKRSADNFKVMTLVLAKEKTKEAVMDALREHRTVALWNNQLMGRKEHVEPIVGHGVVVRLTRVSEEKGLFEIENLTGMPFVFEFQELPEGFSIRNDVPCLVKENSVSALGASFKNGCPKTVKVKVKNVYVTPEQNLEMELPLVISER</sequence>
<dbReference type="PANTHER" id="PTHR42924:SF3">
    <property type="entry name" value="POLYMERASE_HISTIDINOL PHOSPHATASE N-TERMINAL DOMAIN-CONTAINING PROTEIN"/>
    <property type="match status" value="1"/>
</dbReference>
<keyword evidence="1" id="KW-0732">Signal</keyword>
<dbReference type="RefSeq" id="WP_118449735.1">
    <property type="nucleotide sequence ID" value="NZ_CABJDM010000007.1"/>
</dbReference>
<dbReference type="AlphaFoldDB" id="A0A415QJZ0"/>